<feature type="region of interest" description="Disordered" evidence="1">
    <location>
        <begin position="96"/>
        <end position="166"/>
    </location>
</feature>
<proteinExistence type="predicted"/>
<dbReference type="Proteomes" id="UP000616769">
    <property type="component" value="Unassembled WGS sequence"/>
</dbReference>
<gene>
    <name evidence="2" type="ORF">QR98_0052790</name>
</gene>
<comment type="caution">
    <text evidence="2">The sequence shown here is derived from an EMBL/GenBank/DDBJ whole genome shotgun (WGS) entry which is preliminary data.</text>
</comment>
<evidence type="ECO:0000256" key="1">
    <source>
        <dbReference type="SAM" id="MobiDB-lite"/>
    </source>
</evidence>
<dbReference type="EMBL" id="JXLN01011121">
    <property type="protein sequence ID" value="KPM06800.1"/>
    <property type="molecule type" value="Genomic_DNA"/>
</dbReference>
<reference evidence="2 3" key="1">
    <citation type="journal article" date="2015" name="Parasit. Vectors">
        <title>Draft genome of the scabies mite.</title>
        <authorList>
            <person name="Rider S.D.Jr."/>
            <person name="Morgan M.S."/>
            <person name="Arlian L.G."/>
        </authorList>
    </citation>
    <scope>NUCLEOTIDE SEQUENCE [LARGE SCALE GENOMIC DNA]</scope>
    <source>
        <strain evidence="2">Arlian Lab</strain>
    </source>
</reference>
<feature type="compositionally biased region" description="Low complexity" evidence="1">
    <location>
        <begin position="136"/>
        <end position="155"/>
    </location>
</feature>
<dbReference type="VEuPathDB" id="VectorBase:SSCA002878"/>
<dbReference type="OrthoDB" id="444265at2759"/>
<protein>
    <submittedName>
        <fullName evidence="2">Uncharacterized protein</fullName>
    </submittedName>
</protein>
<feature type="compositionally biased region" description="Basic and acidic residues" evidence="1">
    <location>
        <begin position="156"/>
        <end position="166"/>
    </location>
</feature>
<evidence type="ECO:0000313" key="3">
    <source>
        <dbReference type="Proteomes" id="UP000616769"/>
    </source>
</evidence>
<sequence length="166" mass="18637">MVDFLEKERSNHSPNSEPRILIDEILPQVNSATNQANVSKSHNYESSNISRDLSNILKNLKKVDQTFDVFYMLCEPNATNPDENLEKNKKIIANPIITNVSDSDSSGGESVQRSKSLIEPFDQTFEMNSKTFAPKRTSNSLSTRTSPSSSIASSENRSRSEFFIEI</sequence>
<feature type="compositionally biased region" description="Low complexity" evidence="1">
    <location>
        <begin position="100"/>
        <end position="111"/>
    </location>
</feature>
<evidence type="ECO:0000313" key="2">
    <source>
        <dbReference type="EMBL" id="KPM06800.1"/>
    </source>
</evidence>
<organism evidence="2 3">
    <name type="scientific">Sarcoptes scabiei</name>
    <name type="common">Itch mite</name>
    <name type="synonym">Acarus scabiei</name>
    <dbReference type="NCBI Taxonomy" id="52283"/>
    <lineage>
        <taxon>Eukaryota</taxon>
        <taxon>Metazoa</taxon>
        <taxon>Ecdysozoa</taxon>
        <taxon>Arthropoda</taxon>
        <taxon>Chelicerata</taxon>
        <taxon>Arachnida</taxon>
        <taxon>Acari</taxon>
        <taxon>Acariformes</taxon>
        <taxon>Sarcoptiformes</taxon>
        <taxon>Astigmata</taxon>
        <taxon>Psoroptidia</taxon>
        <taxon>Sarcoptoidea</taxon>
        <taxon>Sarcoptidae</taxon>
        <taxon>Sarcoptinae</taxon>
        <taxon>Sarcoptes</taxon>
    </lineage>
</organism>
<name>A0A132A8P8_SARSC</name>
<accession>A0A132A8P8</accession>
<dbReference type="AlphaFoldDB" id="A0A132A8P8"/>